<reference evidence="9 10" key="1">
    <citation type="journal article" date="2023" name="Genome Announc.">
        <title>Pan-Genome Analyses of the Genus Cohnella and Proposal of the Novel Species Cohnella silvisoli sp. nov., Isolated from Forest Soil.</title>
        <authorList>
            <person name="Wang C."/>
            <person name="Mao L."/>
            <person name="Bao G."/>
            <person name="Zhu H."/>
        </authorList>
    </citation>
    <scope>NUCLEOTIDE SEQUENCE [LARGE SCALE GENOMIC DNA]</scope>
    <source>
        <strain evidence="9 10">NL03-T5-1</strain>
    </source>
</reference>
<dbReference type="PROSITE" id="PS50928">
    <property type="entry name" value="ABC_TM1"/>
    <property type="match status" value="1"/>
</dbReference>
<keyword evidence="10" id="KW-1185">Reference proteome</keyword>
<evidence type="ECO:0000256" key="6">
    <source>
        <dbReference type="ARBA" id="ARBA00023136"/>
    </source>
</evidence>
<proteinExistence type="inferred from homology"/>
<organism evidence="9 10">
    <name type="scientific">Cohnella silvisoli</name>
    <dbReference type="NCBI Taxonomy" id="2873699"/>
    <lineage>
        <taxon>Bacteria</taxon>
        <taxon>Bacillati</taxon>
        <taxon>Bacillota</taxon>
        <taxon>Bacilli</taxon>
        <taxon>Bacillales</taxon>
        <taxon>Paenibacillaceae</taxon>
        <taxon>Cohnella</taxon>
    </lineage>
</organism>
<feature type="transmembrane region" description="Helical" evidence="7">
    <location>
        <begin position="105"/>
        <end position="125"/>
    </location>
</feature>
<keyword evidence="2 7" id="KW-0813">Transport</keyword>
<evidence type="ECO:0000259" key="8">
    <source>
        <dbReference type="PROSITE" id="PS50928"/>
    </source>
</evidence>
<sequence>MRMQSKIQTGLVNAALGALTLTMVVPLLLVLNVALKSDAEFLNHSLGLVESPQWDNFRQVWIQGEMGVYFQNSLIYAVLASLGACLISGLAAFPIARKHFRGSQVVYFVFLSALFFPVALVPLLYVMNALALINTYYGYVLLMIGNSLSISVFIFVAFVKGVPRELDEAAAIDGCGYFRYILTIVFPLMKPAIATVGMLVAIGTWNDFINPYLFLTDRNMRPLTSGLYLYFGQYATKWNYLSAGIIVVTAPLFAAYFFLQRYIVSGVTSGAIKG</sequence>
<feature type="domain" description="ABC transmembrane type-1" evidence="8">
    <location>
        <begin position="70"/>
        <end position="259"/>
    </location>
</feature>
<evidence type="ECO:0000256" key="3">
    <source>
        <dbReference type="ARBA" id="ARBA00022475"/>
    </source>
</evidence>
<feature type="transmembrane region" description="Helical" evidence="7">
    <location>
        <begin position="180"/>
        <end position="205"/>
    </location>
</feature>
<keyword evidence="4 7" id="KW-0812">Transmembrane</keyword>
<dbReference type="Gene3D" id="1.10.3720.10">
    <property type="entry name" value="MetI-like"/>
    <property type="match status" value="1"/>
</dbReference>
<evidence type="ECO:0000256" key="2">
    <source>
        <dbReference type="ARBA" id="ARBA00022448"/>
    </source>
</evidence>
<accession>A0ABV1KNC1</accession>
<comment type="subcellular location">
    <subcellularLocation>
        <location evidence="1 7">Cell membrane</location>
        <topology evidence="1 7">Multi-pass membrane protein</topology>
    </subcellularLocation>
</comment>
<evidence type="ECO:0000256" key="5">
    <source>
        <dbReference type="ARBA" id="ARBA00022989"/>
    </source>
</evidence>
<evidence type="ECO:0000256" key="1">
    <source>
        <dbReference type="ARBA" id="ARBA00004651"/>
    </source>
</evidence>
<dbReference type="InterPro" id="IPR000515">
    <property type="entry name" value="MetI-like"/>
</dbReference>
<dbReference type="CDD" id="cd06261">
    <property type="entry name" value="TM_PBP2"/>
    <property type="match status" value="1"/>
</dbReference>
<dbReference type="PANTHER" id="PTHR43744">
    <property type="entry name" value="ABC TRANSPORTER PERMEASE PROTEIN MG189-RELATED-RELATED"/>
    <property type="match status" value="1"/>
</dbReference>
<feature type="transmembrane region" description="Helical" evidence="7">
    <location>
        <begin position="12"/>
        <end position="35"/>
    </location>
</feature>
<gene>
    <name evidence="9" type="ORF">QJS35_02660</name>
</gene>
<dbReference type="EMBL" id="JASKHM010000001">
    <property type="protein sequence ID" value="MEQ4481292.1"/>
    <property type="molecule type" value="Genomic_DNA"/>
</dbReference>
<dbReference type="Proteomes" id="UP001493487">
    <property type="component" value="Unassembled WGS sequence"/>
</dbReference>
<comment type="similarity">
    <text evidence="7">Belongs to the binding-protein-dependent transport system permease family.</text>
</comment>
<dbReference type="SUPFAM" id="SSF161098">
    <property type="entry name" value="MetI-like"/>
    <property type="match status" value="1"/>
</dbReference>
<dbReference type="InterPro" id="IPR035906">
    <property type="entry name" value="MetI-like_sf"/>
</dbReference>
<keyword evidence="3" id="KW-1003">Cell membrane</keyword>
<comment type="caution">
    <text evidence="9">The sequence shown here is derived from an EMBL/GenBank/DDBJ whole genome shotgun (WGS) entry which is preliminary data.</text>
</comment>
<feature type="transmembrane region" description="Helical" evidence="7">
    <location>
        <begin position="238"/>
        <end position="259"/>
    </location>
</feature>
<keyword evidence="6 7" id="KW-0472">Membrane</keyword>
<feature type="transmembrane region" description="Helical" evidence="7">
    <location>
        <begin position="137"/>
        <end position="159"/>
    </location>
</feature>
<evidence type="ECO:0000313" key="10">
    <source>
        <dbReference type="Proteomes" id="UP001493487"/>
    </source>
</evidence>
<dbReference type="RefSeq" id="WP_232182200.1">
    <property type="nucleotide sequence ID" value="NZ_JAIOAP010000001.1"/>
</dbReference>
<evidence type="ECO:0000313" key="9">
    <source>
        <dbReference type="EMBL" id="MEQ4481292.1"/>
    </source>
</evidence>
<evidence type="ECO:0000256" key="4">
    <source>
        <dbReference type="ARBA" id="ARBA00022692"/>
    </source>
</evidence>
<name>A0ABV1KNC1_9BACL</name>
<dbReference type="PANTHER" id="PTHR43744:SF8">
    <property type="entry name" value="SN-GLYCEROL-3-PHOSPHATE TRANSPORT SYSTEM PERMEASE PROTEIN UGPE"/>
    <property type="match status" value="1"/>
</dbReference>
<keyword evidence="5 7" id="KW-1133">Transmembrane helix</keyword>
<evidence type="ECO:0000256" key="7">
    <source>
        <dbReference type="RuleBase" id="RU363032"/>
    </source>
</evidence>
<feature type="transmembrane region" description="Helical" evidence="7">
    <location>
        <begin position="74"/>
        <end position="93"/>
    </location>
</feature>
<protein>
    <submittedName>
        <fullName evidence="9">Carbohydrate ABC transporter permease</fullName>
    </submittedName>
</protein>
<dbReference type="Pfam" id="PF00528">
    <property type="entry name" value="BPD_transp_1"/>
    <property type="match status" value="1"/>
</dbReference>